<comment type="subcellular location">
    <subcellularLocation>
        <location evidence="1">Nucleus</location>
    </subcellularLocation>
</comment>
<feature type="domain" description="BHLH" evidence="6">
    <location>
        <begin position="327"/>
        <end position="377"/>
    </location>
</feature>
<evidence type="ECO:0000256" key="3">
    <source>
        <dbReference type="ARBA" id="ARBA00023163"/>
    </source>
</evidence>
<organism evidence="7 8">
    <name type="scientific">Kalanchoe fedtschenkoi</name>
    <name type="common">Lavender scallops</name>
    <name type="synonym">South American air plant</name>
    <dbReference type="NCBI Taxonomy" id="63787"/>
    <lineage>
        <taxon>Eukaryota</taxon>
        <taxon>Viridiplantae</taxon>
        <taxon>Streptophyta</taxon>
        <taxon>Embryophyta</taxon>
        <taxon>Tracheophyta</taxon>
        <taxon>Spermatophyta</taxon>
        <taxon>Magnoliopsida</taxon>
        <taxon>eudicotyledons</taxon>
        <taxon>Gunneridae</taxon>
        <taxon>Pentapetalae</taxon>
        <taxon>Saxifragales</taxon>
        <taxon>Crassulaceae</taxon>
        <taxon>Kalanchoe</taxon>
    </lineage>
</organism>
<proteinExistence type="predicted"/>
<sequence>MSNETEFQPEKRAEDSVNYYSSHMQSDWPYNCGTIPGSSTGFNSSARNVICSSSCASDPMMTSGPDSWDRSAVGPNVGFGIDVGNSSELMRSVLDGGWNPLSKGGLFLPNANGPGVLPGSLTQFPSDSGFIQRAVRLSCFGSGNFGDMVNPFARPESASPLAKRGPVARGPNIVNGSTPLAFESDAHMARAAECGGQNGSLPRNESLTRSLDESRPVRGASSNEPDEADFRGSDWIEEPSGAGGETCTVRGNAANKRKSAGQSASAEKIIGVSSNSKSGEGAKLDGEPQLKPSPGTKNKGSEKPEQKSQGTDPPKEEYIHVRARRGQATNSHSLAERVRREKISERMKFLQDLVPGCSKVTGKAVMLDEIINYVQSLQRQVEFLSMKLSTVSPQLDFDIENLLAKDMFQPRAGPSGFPSEVFMAYQHLIPSQTAQFQASLTISGSSPDLRRTTGSHPAAMRYKEPNSQLANMWDEELHNVIHMGFGDSGEPSKSQELNDAHQQETEARPAYTGHHLTVPLATIQKLDSSMNDQDCE</sequence>
<dbReference type="SMART" id="SM00353">
    <property type="entry name" value="HLH"/>
    <property type="match status" value="1"/>
</dbReference>
<dbReference type="Pfam" id="PF00010">
    <property type="entry name" value="HLH"/>
    <property type="match status" value="1"/>
</dbReference>
<evidence type="ECO:0000313" key="7">
    <source>
        <dbReference type="EnsemblPlants" id="Kaladp0061s0141.1.v1.1"/>
    </source>
</evidence>
<feature type="region of interest" description="Disordered" evidence="5">
    <location>
        <begin position="194"/>
        <end position="315"/>
    </location>
</feature>
<keyword evidence="3" id="KW-0804">Transcription</keyword>
<dbReference type="GO" id="GO:0005634">
    <property type="term" value="C:nucleus"/>
    <property type="evidence" value="ECO:0007669"/>
    <property type="project" value="UniProtKB-SubCell"/>
</dbReference>
<dbReference type="Proteomes" id="UP000594263">
    <property type="component" value="Unplaced"/>
</dbReference>
<dbReference type="CDD" id="cd18919">
    <property type="entry name" value="bHLH_AtBPE_like"/>
    <property type="match status" value="1"/>
</dbReference>
<dbReference type="AlphaFoldDB" id="A0A7N0UDQ9"/>
<keyword evidence="4" id="KW-0539">Nucleus</keyword>
<dbReference type="SUPFAM" id="SSF47459">
    <property type="entry name" value="HLH, helix-loop-helix DNA-binding domain"/>
    <property type="match status" value="1"/>
</dbReference>
<dbReference type="GO" id="GO:0003700">
    <property type="term" value="F:DNA-binding transcription factor activity"/>
    <property type="evidence" value="ECO:0007669"/>
    <property type="project" value="TreeGrafter"/>
</dbReference>
<dbReference type="FunFam" id="4.10.280.10:FF:000002">
    <property type="entry name" value="Basic helix-loop-helix transcription factor"/>
    <property type="match status" value="1"/>
</dbReference>
<dbReference type="OMA" id="ESSMNPY"/>
<dbReference type="Gramene" id="Kaladp0061s0141.1.v1.1">
    <property type="protein sequence ID" value="Kaladp0061s0141.1.v1.1"/>
    <property type="gene ID" value="Kaladp0061s0141.v1.1"/>
</dbReference>
<evidence type="ECO:0000313" key="8">
    <source>
        <dbReference type="Proteomes" id="UP000594263"/>
    </source>
</evidence>
<evidence type="ECO:0000256" key="4">
    <source>
        <dbReference type="ARBA" id="ARBA00023242"/>
    </source>
</evidence>
<dbReference type="EnsemblPlants" id="Kaladp0061s0141.1.v1.1">
    <property type="protein sequence ID" value="Kaladp0061s0141.1.v1.1"/>
    <property type="gene ID" value="Kaladp0061s0141.v1.1"/>
</dbReference>
<reference evidence="7" key="1">
    <citation type="submission" date="2021-01" db="UniProtKB">
        <authorList>
            <consortium name="EnsemblPlants"/>
        </authorList>
    </citation>
    <scope>IDENTIFICATION</scope>
</reference>
<dbReference type="GO" id="GO:0046983">
    <property type="term" value="F:protein dimerization activity"/>
    <property type="evidence" value="ECO:0007669"/>
    <property type="project" value="InterPro"/>
</dbReference>
<keyword evidence="8" id="KW-1185">Reference proteome</keyword>
<feature type="compositionally biased region" description="Polar residues" evidence="5">
    <location>
        <begin position="199"/>
        <end position="209"/>
    </location>
</feature>
<evidence type="ECO:0000259" key="6">
    <source>
        <dbReference type="PROSITE" id="PS50888"/>
    </source>
</evidence>
<feature type="region of interest" description="Disordered" evidence="5">
    <location>
        <begin position="484"/>
        <end position="515"/>
    </location>
</feature>
<evidence type="ECO:0000256" key="1">
    <source>
        <dbReference type="ARBA" id="ARBA00004123"/>
    </source>
</evidence>
<protein>
    <recommendedName>
        <fullName evidence="6">BHLH domain-containing protein</fullName>
    </recommendedName>
</protein>
<dbReference type="PROSITE" id="PS50888">
    <property type="entry name" value="BHLH"/>
    <property type="match status" value="1"/>
</dbReference>
<name>A0A7N0UDQ9_KALFE</name>
<keyword evidence="2" id="KW-0805">Transcription regulation</keyword>
<evidence type="ECO:0000256" key="2">
    <source>
        <dbReference type="ARBA" id="ARBA00023015"/>
    </source>
</evidence>
<dbReference type="PANTHER" id="PTHR12565">
    <property type="entry name" value="STEROL REGULATORY ELEMENT-BINDING PROTEIN"/>
    <property type="match status" value="1"/>
</dbReference>
<dbReference type="InterPro" id="IPR036638">
    <property type="entry name" value="HLH_DNA-bd_sf"/>
</dbReference>
<dbReference type="InterPro" id="IPR011598">
    <property type="entry name" value="bHLH_dom"/>
</dbReference>
<feature type="compositionally biased region" description="Basic and acidic residues" evidence="5">
    <location>
        <begin position="496"/>
        <end position="507"/>
    </location>
</feature>
<dbReference type="InterPro" id="IPR024097">
    <property type="entry name" value="bHLH_ZIP_TF"/>
</dbReference>
<dbReference type="PANTHER" id="PTHR12565:SF418">
    <property type="entry name" value="BHLH-TRANSCRIPTION FACTOR"/>
    <property type="match status" value="1"/>
</dbReference>
<evidence type="ECO:0000256" key="5">
    <source>
        <dbReference type="SAM" id="MobiDB-lite"/>
    </source>
</evidence>
<dbReference type="Gene3D" id="4.10.280.10">
    <property type="entry name" value="Helix-loop-helix DNA-binding domain"/>
    <property type="match status" value="1"/>
</dbReference>
<accession>A0A7N0UDQ9</accession>